<evidence type="ECO:0000313" key="7">
    <source>
        <dbReference type="Proteomes" id="UP000092950"/>
    </source>
</evidence>
<evidence type="ECO:0000256" key="1">
    <source>
        <dbReference type="ARBA" id="ARBA00008791"/>
    </source>
</evidence>
<evidence type="ECO:0000256" key="2">
    <source>
        <dbReference type="PIRNR" id="PIRNR006276"/>
    </source>
</evidence>
<reference evidence="5 6" key="1">
    <citation type="submission" date="2015-09" db="EMBL/GenBank/DDBJ databases">
        <authorList>
            <person name="Jackson K.R."/>
            <person name="Lunt B.L."/>
            <person name="Fisher J.N.B."/>
            <person name="Gardner A.V."/>
            <person name="Bailey M.E."/>
            <person name="Deus L.M."/>
            <person name="Earl A.S."/>
            <person name="Gibby P.D."/>
            <person name="Hartmann K.A."/>
            <person name="Liu J.E."/>
            <person name="Manci A.M."/>
            <person name="Nielsen D.A."/>
            <person name="Solomon M.B."/>
            <person name="Breakwell D.P."/>
            <person name="Burnett S.H."/>
            <person name="Grose J.H."/>
        </authorList>
    </citation>
    <scope>NUCLEOTIDE SEQUENCE [LARGE SCALE GENOMIC DNA]</scope>
    <source>
        <strain evidence="5 6">2789STDY5608636</strain>
    </source>
</reference>
<keyword evidence="7" id="KW-1185">Reference proteome</keyword>
<sequence>MYKHILIPTDGSDLAERAVEQGLALARKLGARVTLIQVIQPLRAPAGESVQLRGTLEEYEREEHRQAEQWLAQAAARAADAGVPCEAVTAVNVQPYDAIVATASEKGCDLIAIASHGRSGLSAMLLGSVTQKVLAHTDLPVLVYR</sequence>
<dbReference type="OrthoDB" id="5295044at2"/>
<dbReference type="PANTHER" id="PTHR46268">
    <property type="entry name" value="STRESS RESPONSE PROTEIN NHAX"/>
    <property type="match status" value="1"/>
</dbReference>
<dbReference type="PIRSF" id="PIRSF006276">
    <property type="entry name" value="UspA"/>
    <property type="match status" value="1"/>
</dbReference>
<accession>A0A0J6BW08</accession>
<dbReference type="InterPro" id="IPR006016">
    <property type="entry name" value="UspA"/>
</dbReference>
<evidence type="ECO:0000313" key="4">
    <source>
        <dbReference type="EMBL" id="ANY14936.1"/>
    </source>
</evidence>
<keyword evidence="2" id="KW-0963">Cytoplasm</keyword>
<gene>
    <name evidence="4" type="ORF">BBN53_02905</name>
    <name evidence="5" type="ORF">ERS370011_03020</name>
</gene>
<reference evidence="4 7" key="2">
    <citation type="submission" date="2016-07" db="EMBL/GenBank/DDBJ databases">
        <title>Complete genome sequences of Bordetella pseudohinzii.</title>
        <authorList>
            <person name="Spilker T."/>
            <person name="Darrah R."/>
            <person name="LiPuma J.J."/>
        </authorList>
    </citation>
    <scope>NUCLEOTIDE SEQUENCE [LARGE SCALE GENOMIC DNA]</scope>
    <source>
        <strain evidence="4 7">HI4681</strain>
    </source>
</reference>
<dbReference type="CDD" id="cd00293">
    <property type="entry name" value="USP-like"/>
    <property type="match status" value="1"/>
</dbReference>
<dbReference type="Proteomes" id="UP000053096">
    <property type="component" value="Unassembled WGS sequence"/>
</dbReference>
<proteinExistence type="inferred from homology"/>
<protein>
    <recommendedName>
        <fullName evidence="2">Universal stress protein</fullName>
    </recommendedName>
</protein>
<dbReference type="Gene3D" id="3.40.50.620">
    <property type="entry name" value="HUPs"/>
    <property type="match status" value="1"/>
</dbReference>
<dbReference type="SUPFAM" id="SSF52402">
    <property type="entry name" value="Adenine nucleotide alpha hydrolases-like"/>
    <property type="match status" value="1"/>
</dbReference>
<dbReference type="EMBL" id="CYTV01000008">
    <property type="protein sequence ID" value="CUI95057.1"/>
    <property type="molecule type" value="Genomic_DNA"/>
</dbReference>
<dbReference type="InterPro" id="IPR014729">
    <property type="entry name" value="Rossmann-like_a/b/a_fold"/>
</dbReference>
<dbReference type="InterPro" id="IPR006015">
    <property type="entry name" value="Universal_stress_UspA"/>
</dbReference>
<organism evidence="5 6">
    <name type="scientific">Bordetella pseudohinzii</name>
    <dbReference type="NCBI Taxonomy" id="1331258"/>
    <lineage>
        <taxon>Bacteria</taxon>
        <taxon>Pseudomonadati</taxon>
        <taxon>Pseudomonadota</taxon>
        <taxon>Betaproteobacteria</taxon>
        <taxon>Burkholderiales</taxon>
        <taxon>Alcaligenaceae</taxon>
        <taxon>Bordetella</taxon>
    </lineage>
</organism>
<evidence type="ECO:0000313" key="5">
    <source>
        <dbReference type="EMBL" id="CUI95057.1"/>
    </source>
</evidence>
<evidence type="ECO:0000313" key="6">
    <source>
        <dbReference type="Proteomes" id="UP000053096"/>
    </source>
</evidence>
<name>A0A0J6BW08_9BORD</name>
<evidence type="ECO:0000259" key="3">
    <source>
        <dbReference type="Pfam" id="PF00582"/>
    </source>
</evidence>
<dbReference type="PANTHER" id="PTHR46268:SF15">
    <property type="entry name" value="UNIVERSAL STRESS PROTEIN HP_0031"/>
    <property type="match status" value="1"/>
</dbReference>
<comment type="subcellular location">
    <subcellularLocation>
        <location evidence="2">Cytoplasm</location>
    </subcellularLocation>
</comment>
<dbReference type="AlphaFoldDB" id="A0A0J6BW08"/>
<dbReference type="PRINTS" id="PR01438">
    <property type="entry name" value="UNVRSLSTRESS"/>
</dbReference>
<dbReference type="GO" id="GO:0005737">
    <property type="term" value="C:cytoplasm"/>
    <property type="evidence" value="ECO:0007669"/>
    <property type="project" value="UniProtKB-SubCell"/>
</dbReference>
<dbReference type="Pfam" id="PF00582">
    <property type="entry name" value="Usp"/>
    <property type="match status" value="1"/>
</dbReference>
<dbReference type="EMBL" id="CP016440">
    <property type="protein sequence ID" value="ANY14936.1"/>
    <property type="molecule type" value="Genomic_DNA"/>
</dbReference>
<comment type="similarity">
    <text evidence="1 2">Belongs to the universal stress protein A family.</text>
</comment>
<dbReference type="Proteomes" id="UP000092950">
    <property type="component" value="Chromosome"/>
</dbReference>
<feature type="domain" description="UspA" evidence="3">
    <location>
        <begin position="1"/>
        <end position="145"/>
    </location>
</feature>
<dbReference type="KEGG" id="bpdz:BBN53_02905"/>
<dbReference type="RefSeq" id="WP_043209744.1">
    <property type="nucleotide sequence ID" value="NZ_CAJGUP010000080.1"/>
</dbReference>
<accession>A0A0M7GHW1</accession>